<sequence>MLFVLKRNPQISLVVPTYYELHKLLDDMSEGNGGFAKLDRDIITAVKEGIKKYEKYYYIIDDYDTYYTALVLDPKVKGKLIFRELQDGNAGSMVLETTRMNLHQIYAISNLEHYVRDSPVSDIDKYFDTPPASLTDPLAKIDSGIGGRCTRSFKHSEGCLRHKEMFFEGEYHKDADLIRDGFKW</sequence>
<dbReference type="AlphaFoldDB" id="A0A9W9SK22"/>
<evidence type="ECO:0000313" key="1">
    <source>
        <dbReference type="EMBL" id="KAJ5379395.1"/>
    </source>
</evidence>
<organism evidence="1 2">
    <name type="scientific">Penicillium cosmopolitanum</name>
    <dbReference type="NCBI Taxonomy" id="1131564"/>
    <lineage>
        <taxon>Eukaryota</taxon>
        <taxon>Fungi</taxon>
        <taxon>Dikarya</taxon>
        <taxon>Ascomycota</taxon>
        <taxon>Pezizomycotina</taxon>
        <taxon>Eurotiomycetes</taxon>
        <taxon>Eurotiomycetidae</taxon>
        <taxon>Eurotiales</taxon>
        <taxon>Aspergillaceae</taxon>
        <taxon>Penicillium</taxon>
    </lineage>
</organism>
<gene>
    <name evidence="1" type="ORF">N7509_012514</name>
</gene>
<reference evidence="1" key="1">
    <citation type="submission" date="2022-12" db="EMBL/GenBank/DDBJ databases">
        <authorList>
            <person name="Petersen C."/>
        </authorList>
    </citation>
    <scope>NUCLEOTIDE SEQUENCE</scope>
    <source>
        <strain evidence="1">IBT 29677</strain>
    </source>
</reference>
<dbReference type="Proteomes" id="UP001147747">
    <property type="component" value="Unassembled WGS sequence"/>
</dbReference>
<dbReference type="RefSeq" id="XP_056483181.1">
    <property type="nucleotide sequence ID" value="XM_056637151.1"/>
</dbReference>
<dbReference type="OrthoDB" id="2976890at2759"/>
<keyword evidence="2" id="KW-1185">Reference proteome</keyword>
<accession>A0A9W9SK22</accession>
<protein>
    <submittedName>
        <fullName evidence="1">Uncharacterized protein</fullName>
    </submittedName>
</protein>
<proteinExistence type="predicted"/>
<evidence type="ECO:0000313" key="2">
    <source>
        <dbReference type="Proteomes" id="UP001147747"/>
    </source>
</evidence>
<comment type="caution">
    <text evidence="1">The sequence shown here is derived from an EMBL/GenBank/DDBJ whole genome shotgun (WGS) entry which is preliminary data.</text>
</comment>
<name>A0A9W9SK22_9EURO</name>
<dbReference type="EMBL" id="JAPZBU010000011">
    <property type="protein sequence ID" value="KAJ5379395.1"/>
    <property type="molecule type" value="Genomic_DNA"/>
</dbReference>
<reference evidence="1" key="2">
    <citation type="journal article" date="2023" name="IMA Fungus">
        <title>Comparative genomic study of the Penicillium genus elucidates a diverse pangenome and 15 lateral gene transfer events.</title>
        <authorList>
            <person name="Petersen C."/>
            <person name="Sorensen T."/>
            <person name="Nielsen M.R."/>
            <person name="Sondergaard T.E."/>
            <person name="Sorensen J.L."/>
            <person name="Fitzpatrick D.A."/>
            <person name="Frisvad J.C."/>
            <person name="Nielsen K.L."/>
        </authorList>
    </citation>
    <scope>NUCLEOTIDE SEQUENCE</scope>
    <source>
        <strain evidence="1">IBT 29677</strain>
    </source>
</reference>
<dbReference type="GeneID" id="81376131"/>